<evidence type="ECO:0000256" key="1">
    <source>
        <dbReference type="ARBA" id="ARBA00023157"/>
    </source>
</evidence>
<proteinExistence type="predicted"/>
<keyword evidence="2" id="KW-1133">Transmembrane helix</keyword>
<evidence type="ECO:0000259" key="3">
    <source>
        <dbReference type="PROSITE" id="PS51034"/>
    </source>
</evidence>
<accession>A0ABM1SRF9</accession>
<keyword evidence="2" id="KW-0812">Transmembrane</keyword>
<evidence type="ECO:0000313" key="4">
    <source>
        <dbReference type="Proteomes" id="UP000694941"/>
    </source>
</evidence>
<keyword evidence="4" id="KW-1185">Reference proteome</keyword>
<dbReference type="PANTHER" id="PTHR46560">
    <property type="entry name" value="CYPHER, ISOFORM B"/>
    <property type="match status" value="1"/>
</dbReference>
<gene>
    <name evidence="5" type="primary">LOC111086684</name>
</gene>
<dbReference type="PROSITE" id="PS51034">
    <property type="entry name" value="ZP_2"/>
    <property type="match status" value="1"/>
</dbReference>
<reference evidence="5" key="1">
    <citation type="submission" date="2025-08" db="UniProtKB">
        <authorList>
            <consortium name="RefSeq"/>
        </authorList>
    </citation>
    <scope>IDENTIFICATION</scope>
    <source>
        <tissue evidence="5">Muscle</tissue>
    </source>
</reference>
<dbReference type="InterPro" id="IPR055355">
    <property type="entry name" value="ZP-C"/>
</dbReference>
<dbReference type="Pfam" id="PF00100">
    <property type="entry name" value="Zona_pellucida"/>
    <property type="match status" value="1"/>
</dbReference>
<dbReference type="Gene3D" id="2.60.40.4100">
    <property type="entry name" value="Zona pellucida, ZP-C domain"/>
    <property type="match status" value="1"/>
</dbReference>
<evidence type="ECO:0000256" key="2">
    <source>
        <dbReference type="SAM" id="Phobius"/>
    </source>
</evidence>
<keyword evidence="2" id="KW-0472">Membrane</keyword>
<dbReference type="InterPro" id="IPR001507">
    <property type="entry name" value="ZP_dom"/>
</dbReference>
<protein>
    <submittedName>
        <fullName evidence="5">Uncharacterized protein LOC111086684</fullName>
    </submittedName>
</protein>
<dbReference type="PANTHER" id="PTHR46560:SF4">
    <property type="entry name" value="DUSKY"/>
    <property type="match status" value="1"/>
</dbReference>
<dbReference type="Proteomes" id="UP000694941">
    <property type="component" value="Unplaced"/>
</dbReference>
<dbReference type="RefSeq" id="XP_022246215.1">
    <property type="nucleotide sequence ID" value="XM_022390507.1"/>
</dbReference>
<dbReference type="InterPro" id="IPR042235">
    <property type="entry name" value="ZP-C_dom"/>
</dbReference>
<name>A0ABM1SRF9_LIMPO</name>
<organism evidence="4 5">
    <name type="scientific">Limulus polyphemus</name>
    <name type="common">Atlantic horseshoe crab</name>
    <dbReference type="NCBI Taxonomy" id="6850"/>
    <lineage>
        <taxon>Eukaryota</taxon>
        <taxon>Metazoa</taxon>
        <taxon>Ecdysozoa</taxon>
        <taxon>Arthropoda</taxon>
        <taxon>Chelicerata</taxon>
        <taxon>Merostomata</taxon>
        <taxon>Xiphosura</taxon>
        <taxon>Limulidae</taxon>
        <taxon>Limulus</taxon>
    </lineage>
</organism>
<feature type="transmembrane region" description="Helical" evidence="2">
    <location>
        <begin position="313"/>
        <end position="339"/>
    </location>
</feature>
<feature type="domain" description="ZP" evidence="3">
    <location>
        <begin position="1"/>
        <end position="171"/>
    </location>
</feature>
<sequence length="359" mass="40541">MISCDWQSLLDKLVTFRPFLVNMLEAERIEILGDSVECWMEIQIGEGPFAPIVNGIVRIGDKMSVVVYVRDKGAGYDALVKDCYAYDNADFHSSDTSRVQLTDFQGCPLKPQLFSQFLRTLDTRNTGASLIAFSTMRAFKFPDTMNVYIACKVEICRTPCQTFCDDFPSEIVSFEEEALEQRQITTTILPFFNQRDITTTATANTTVTALPTMDSTSTQNFTNTPTDADITTVSTTQQILDARSFRSFPNQREKIKTNRYARDLGQSENPSNFSLNLLQSFSVVGPEDLPEYEATIENQGLNPSRKDDDCISYTVFAVGVSVLGFLLFFFLLLAVILCIRLRVRKEEIMLTSPLYITRK</sequence>
<keyword evidence="1" id="KW-1015">Disulfide bond</keyword>
<dbReference type="GeneID" id="111086684"/>
<evidence type="ECO:0000313" key="5">
    <source>
        <dbReference type="RefSeq" id="XP_022246215.1"/>
    </source>
</evidence>